<sequence>MNSRQLNLALAAAAALLLLAGGPWLFSQMKSLPGTGELAARSGQRIVMVAVDNLRSDADCEKIRAALAATPGVRECEVRLGQLRAFVIVDAGVSDDSLLSVVRRAGGAARIPER</sequence>
<dbReference type="SUPFAM" id="SSF55008">
    <property type="entry name" value="HMA, heavy metal-associated domain"/>
    <property type="match status" value="1"/>
</dbReference>
<dbReference type="InterPro" id="IPR036163">
    <property type="entry name" value="HMA_dom_sf"/>
</dbReference>
<comment type="caution">
    <text evidence="1">The sequence shown here is derived from an EMBL/GenBank/DDBJ whole genome shotgun (WGS) entry which is preliminary data.</text>
</comment>
<accession>A0A933W288</accession>
<dbReference type="GO" id="GO:0046872">
    <property type="term" value="F:metal ion binding"/>
    <property type="evidence" value="ECO:0007669"/>
    <property type="project" value="InterPro"/>
</dbReference>
<evidence type="ECO:0000313" key="2">
    <source>
        <dbReference type="Proteomes" id="UP000696931"/>
    </source>
</evidence>
<evidence type="ECO:0008006" key="3">
    <source>
        <dbReference type="Google" id="ProtNLM"/>
    </source>
</evidence>
<evidence type="ECO:0000313" key="1">
    <source>
        <dbReference type="EMBL" id="MBI5168598.1"/>
    </source>
</evidence>
<name>A0A933W288_UNCEI</name>
<gene>
    <name evidence="1" type="ORF">HZA61_03830</name>
</gene>
<proteinExistence type="predicted"/>
<dbReference type="Gene3D" id="3.30.70.100">
    <property type="match status" value="1"/>
</dbReference>
<dbReference type="AlphaFoldDB" id="A0A933W288"/>
<reference evidence="1" key="1">
    <citation type="submission" date="2020-07" db="EMBL/GenBank/DDBJ databases">
        <title>Huge and variable diversity of episymbiotic CPR bacteria and DPANN archaea in groundwater ecosystems.</title>
        <authorList>
            <person name="He C.Y."/>
            <person name="Keren R."/>
            <person name="Whittaker M."/>
            <person name="Farag I.F."/>
            <person name="Doudna J."/>
            <person name="Cate J.H.D."/>
            <person name="Banfield J.F."/>
        </authorList>
    </citation>
    <scope>NUCLEOTIDE SEQUENCE</scope>
    <source>
        <strain evidence="1">NC_groundwater_1813_Pr3_B-0.1um_71_17</strain>
    </source>
</reference>
<protein>
    <recommendedName>
        <fullName evidence="3">HMA domain-containing protein</fullName>
    </recommendedName>
</protein>
<dbReference type="EMBL" id="JACRIW010000031">
    <property type="protein sequence ID" value="MBI5168598.1"/>
    <property type="molecule type" value="Genomic_DNA"/>
</dbReference>
<organism evidence="1 2">
    <name type="scientific">Eiseniibacteriota bacterium</name>
    <dbReference type="NCBI Taxonomy" id="2212470"/>
    <lineage>
        <taxon>Bacteria</taxon>
        <taxon>Candidatus Eiseniibacteriota</taxon>
    </lineage>
</organism>
<dbReference type="Proteomes" id="UP000696931">
    <property type="component" value="Unassembled WGS sequence"/>
</dbReference>